<dbReference type="eggNOG" id="COG0340">
    <property type="taxonomic scope" value="Bacteria"/>
</dbReference>
<keyword evidence="3" id="KW-0067">ATP-binding</keyword>
<dbReference type="HOGENOM" id="CLU_051096_3_0_5"/>
<name>Q0FZ87_9HYPH</name>
<dbReference type="PANTHER" id="PTHR12835:SF5">
    <property type="entry name" value="BIOTIN--PROTEIN LIGASE"/>
    <property type="match status" value="1"/>
</dbReference>
<dbReference type="GO" id="GO:0005524">
    <property type="term" value="F:ATP binding"/>
    <property type="evidence" value="ECO:0007669"/>
    <property type="project" value="UniProtKB-KW"/>
</dbReference>
<dbReference type="GO" id="GO:0005737">
    <property type="term" value="C:cytoplasm"/>
    <property type="evidence" value="ECO:0007669"/>
    <property type="project" value="TreeGrafter"/>
</dbReference>
<dbReference type="Pfam" id="PF03099">
    <property type="entry name" value="BPL_LplA_LipB"/>
    <property type="match status" value="1"/>
</dbReference>
<dbReference type="InterPro" id="IPR003142">
    <property type="entry name" value="BPL_C"/>
</dbReference>
<proteinExistence type="predicted"/>
<dbReference type="PROSITE" id="PS51733">
    <property type="entry name" value="BPL_LPL_CATALYTIC"/>
    <property type="match status" value="1"/>
</dbReference>
<evidence type="ECO:0000256" key="4">
    <source>
        <dbReference type="ARBA" id="ARBA00023267"/>
    </source>
</evidence>
<accession>Q0FZ87</accession>
<protein>
    <recommendedName>
        <fullName evidence="5">biotin--[biotin carboxyl-carrier protein] ligase</fullName>
        <ecNumber evidence="5">6.3.4.15</ecNumber>
    </recommendedName>
</protein>
<dbReference type="InterPro" id="IPR045864">
    <property type="entry name" value="aa-tRNA-synth_II/BPL/LPL"/>
</dbReference>
<feature type="domain" description="BPL/LPL catalytic" evidence="7">
    <location>
        <begin position="9"/>
        <end position="182"/>
    </location>
</feature>
<sequence>MRAGSTRYRRLSFAAVSSTNTLALEAARSGDPGDLWITGERQLEGRGRMGRKWVSEAGNLYASWLGIDVAPPAELAKLPFVVSLAIRNAVQRFVEPPASAQMKWPNDILIDGKKLVGILLESSRLPSGRQALILGCGINIAHKPSDAPYGVTSLQDEGYRSGPEPVFEVLAEEWHRQLLRFDGGAGFAHIRSDWLEHAVGLSRPCTVRLPDRTLEGIFETLDADGRLILRFADGTRRPISAGDVFFS</sequence>
<comment type="catalytic activity">
    <reaction evidence="6">
        <text>biotin + L-lysyl-[protein] + ATP = N(6)-biotinyl-L-lysyl-[protein] + AMP + diphosphate + H(+)</text>
        <dbReference type="Rhea" id="RHEA:11756"/>
        <dbReference type="Rhea" id="RHEA-COMP:9752"/>
        <dbReference type="Rhea" id="RHEA-COMP:10505"/>
        <dbReference type="ChEBI" id="CHEBI:15378"/>
        <dbReference type="ChEBI" id="CHEBI:29969"/>
        <dbReference type="ChEBI" id="CHEBI:30616"/>
        <dbReference type="ChEBI" id="CHEBI:33019"/>
        <dbReference type="ChEBI" id="CHEBI:57586"/>
        <dbReference type="ChEBI" id="CHEBI:83144"/>
        <dbReference type="ChEBI" id="CHEBI:456215"/>
        <dbReference type="EC" id="6.3.4.15"/>
    </reaction>
</comment>
<dbReference type="Gene3D" id="2.30.30.100">
    <property type="match status" value="1"/>
</dbReference>
<evidence type="ECO:0000256" key="1">
    <source>
        <dbReference type="ARBA" id="ARBA00022598"/>
    </source>
</evidence>
<gene>
    <name evidence="8" type="ORF">FP2506_04155</name>
</gene>
<dbReference type="GO" id="GO:0004077">
    <property type="term" value="F:biotin--[biotin carboxyl-carrier protein] ligase activity"/>
    <property type="evidence" value="ECO:0007669"/>
    <property type="project" value="UniProtKB-EC"/>
</dbReference>
<reference evidence="8 9" key="1">
    <citation type="journal article" date="2010" name="J. Bacteriol.">
        <title>Genome sequence of Fulvimarina pelagi HTCC2506T, a Mn(II)-oxidizing alphaproteobacterium possessing an aerobic anoxygenic photosynthetic gene cluster and Xanthorhodopsin.</title>
        <authorList>
            <person name="Kang I."/>
            <person name="Oh H.M."/>
            <person name="Lim S.I."/>
            <person name="Ferriera S."/>
            <person name="Giovannoni S.J."/>
            <person name="Cho J.C."/>
        </authorList>
    </citation>
    <scope>NUCLEOTIDE SEQUENCE [LARGE SCALE GENOMIC DNA]</scope>
    <source>
        <strain evidence="8 9">HTCC2506</strain>
    </source>
</reference>
<evidence type="ECO:0000313" key="9">
    <source>
        <dbReference type="Proteomes" id="UP000004310"/>
    </source>
</evidence>
<keyword evidence="9" id="KW-1185">Reference proteome</keyword>
<dbReference type="RefSeq" id="WP_007065977.1">
    <property type="nucleotide sequence ID" value="NZ_DS022272.1"/>
</dbReference>
<dbReference type="PANTHER" id="PTHR12835">
    <property type="entry name" value="BIOTIN PROTEIN LIGASE"/>
    <property type="match status" value="1"/>
</dbReference>
<dbReference type="Gene3D" id="3.30.930.10">
    <property type="entry name" value="Bira Bifunctional Protein, Domain 2"/>
    <property type="match status" value="1"/>
</dbReference>
<dbReference type="SUPFAM" id="SSF50037">
    <property type="entry name" value="C-terminal domain of transcriptional repressors"/>
    <property type="match status" value="1"/>
</dbReference>
<evidence type="ECO:0000256" key="5">
    <source>
        <dbReference type="ARBA" id="ARBA00024227"/>
    </source>
</evidence>
<keyword evidence="2" id="KW-0547">Nucleotide-binding</keyword>
<evidence type="ECO:0000256" key="6">
    <source>
        <dbReference type="ARBA" id="ARBA00047846"/>
    </source>
</evidence>
<evidence type="ECO:0000313" key="8">
    <source>
        <dbReference type="EMBL" id="EAU40391.1"/>
    </source>
</evidence>
<dbReference type="AlphaFoldDB" id="Q0FZ87"/>
<dbReference type="SUPFAM" id="SSF55681">
    <property type="entry name" value="Class II aaRS and biotin synthetases"/>
    <property type="match status" value="1"/>
</dbReference>
<dbReference type="CDD" id="cd16442">
    <property type="entry name" value="BPL"/>
    <property type="match status" value="1"/>
</dbReference>
<organism evidence="8 9">
    <name type="scientific">Fulvimarina pelagi HTCC2506</name>
    <dbReference type="NCBI Taxonomy" id="314231"/>
    <lineage>
        <taxon>Bacteria</taxon>
        <taxon>Pseudomonadati</taxon>
        <taxon>Pseudomonadota</taxon>
        <taxon>Alphaproteobacteria</taxon>
        <taxon>Hyphomicrobiales</taxon>
        <taxon>Aurantimonadaceae</taxon>
        <taxon>Fulvimarina</taxon>
    </lineage>
</organism>
<dbReference type="EC" id="6.3.4.15" evidence="5"/>
<dbReference type="NCBIfam" id="TIGR00121">
    <property type="entry name" value="birA_ligase"/>
    <property type="match status" value="1"/>
</dbReference>
<dbReference type="STRING" id="217511.GCA_001463845_01398"/>
<dbReference type="InterPro" id="IPR004143">
    <property type="entry name" value="BPL_LPL_catalytic"/>
</dbReference>
<dbReference type="InterPro" id="IPR008988">
    <property type="entry name" value="Transcriptional_repressor_C"/>
</dbReference>
<dbReference type="EMBL" id="AATP01000008">
    <property type="protein sequence ID" value="EAU40391.1"/>
    <property type="molecule type" value="Genomic_DNA"/>
</dbReference>
<dbReference type="InterPro" id="IPR004408">
    <property type="entry name" value="Biotin_CoA_COase_ligase"/>
</dbReference>
<keyword evidence="4" id="KW-0092">Biotin</keyword>
<evidence type="ECO:0000256" key="2">
    <source>
        <dbReference type="ARBA" id="ARBA00022741"/>
    </source>
</evidence>
<dbReference type="Proteomes" id="UP000004310">
    <property type="component" value="Unassembled WGS sequence"/>
</dbReference>
<evidence type="ECO:0000259" key="7">
    <source>
        <dbReference type="PROSITE" id="PS51733"/>
    </source>
</evidence>
<keyword evidence="1" id="KW-0436">Ligase</keyword>
<evidence type="ECO:0000256" key="3">
    <source>
        <dbReference type="ARBA" id="ARBA00022840"/>
    </source>
</evidence>
<dbReference type="Pfam" id="PF02237">
    <property type="entry name" value="BPL_C"/>
    <property type="match status" value="1"/>
</dbReference>
<comment type="caution">
    <text evidence="8">The sequence shown here is derived from an EMBL/GenBank/DDBJ whole genome shotgun (WGS) entry which is preliminary data.</text>
</comment>